<feature type="region of interest" description="Disordered" evidence="1">
    <location>
        <begin position="51"/>
        <end position="73"/>
    </location>
</feature>
<organism evidence="2 3">
    <name type="scientific">Chromobacterium rhizoryzae</name>
    <dbReference type="NCBI Taxonomy" id="1778675"/>
    <lineage>
        <taxon>Bacteria</taxon>
        <taxon>Pseudomonadati</taxon>
        <taxon>Pseudomonadota</taxon>
        <taxon>Betaproteobacteria</taxon>
        <taxon>Neisseriales</taxon>
        <taxon>Chromobacteriaceae</taxon>
        <taxon>Chromobacterium</taxon>
    </lineage>
</organism>
<reference evidence="2 3" key="1">
    <citation type="submission" date="2018-08" db="EMBL/GenBank/DDBJ databases">
        <title>Complete genome sequence of JP2-74.</title>
        <authorList>
            <person name="Wu L."/>
        </authorList>
    </citation>
    <scope>NUCLEOTIDE SEQUENCE [LARGE SCALE GENOMIC DNA]</scope>
    <source>
        <strain evidence="2 3">JP2-74</strain>
    </source>
</reference>
<evidence type="ECO:0000313" key="2">
    <source>
        <dbReference type="EMBL" id="AXT48959.1"/>
    </source>
</evidence>
<dbReference type="EMBL" id="CP031968">
    <property type="protein sequence ID" value="AXT48959.1"/>
    <property type="molecule type" value="Genomic_DNA"/>
</dbReference>
<dbReference type="AlphaFoldDB" id="A0AAD0RVJ9"/>
<gene>
    <name evidence="2" type="ORF">D1345_23590</name>
</gene>
<evidence type="ECO:0000313" key="3">
    <source>
        <dbReference type="Proteomes" id="UP000259465"/>
    </source>
</evidence>
<protein>
    <submittedName>
        <fullName evidence="2">Uncharacterized protein</fullName>
    </submittedName>
</protein>
<proteinExistence type="predicted"/>
<keyword evidence="3" id="KW-1185">Reference proteome</keyword>
<accession>A0AAD0RVJ9</accession>
<name>A0AAD0RVJ9_9NEIS</name>
<evidence type="ECO:0000256" key="1">
    <source>
        <dbReference type="SAM" id="MobiDB-lite"/>
    </source>
</evidence>
<dbReference type="Proteomes" id="UP000259465">
    <property type="component" value="Chromosome"/>
</dbReference>
<dbReference type="KEGG" id="crz:D1345_23590"/>
<sequence length="73" mass="7998">MLKRLRRDYPCIHVRLLDDTSGGVVRRIESGEVCNDPALSAQVRLLIDTPSPAFSSLRPGGDAGGYRTRSSLQ</sequence>